<name>A0ABS5Q795_9PROT</name>
<dbReference type="RefSeq" id="WP_213668175.1">
    <property type="nucleotide sequence ID" value="NZ_JAHCDA010000001.1"/>
</dbReference>
<protein>
    <submittedName>
        <fullName evidence="3">DUF4394 domain-containing protein</fullName>
    </submittedName>
</protein>
<organism evidence="3 4">
    <name type="scientific">Roseococcus pinisoli</name>
    <dbReference type="NCBI Taxonomy" id="2835040"/>
    <lineage>
        <taxon>Bacteria</taxon>
        <taxon>Pseudomonadati</taxon>
        <taxon>Pseudomonadota</taxon>
        <taxon>Alphaproteobacteria</taxon>
        <taxon>Acetobacterales</taxon>
        <taxon>Roseomonadaceae</taxon>
        <taxon>Roseococcus</taxon>
    </lineage>
</organism>
<sequence length="260" mass="26890">MKHPLRLALLGTVALLASTAAQAATLIGLTGDNKLIRIDSETRRASPATAITGTNGRVVGIDQRPQDGRLYGITSQGQIVTIDAQSGRATQVSQLNVPFQAAGHAIFDFNPVANRVRIIGMDGQNLRVNVETGEAVTDGRLKNAEGSPAAAQMPRVTAGAYTNSMAGATATMLLTIDTSTRSLNVQNPPNDGVQSPRAPLSAQVPANVAFDILSDGTSNQGFVMAGATLHSLDLASGALTPRGTVTLPRGTSVIDIAAMR</sequence>
<feature type="domain" description="DUF4394" evidence="2">
    <location>
        <begin position="35"/>
        <end position="257"/>
    </location>
</feature>
<gene>
    <name evidence="3" type="ORF">KHU32_00915</name>
</gene>
<evidence type="ECO:0000313" key="4">
    <source>
        <dbReference type="Proteomes" id="UP000766336"/>
    </source>
</evidence>
<dbReference type="EMBL" id="JAHCDA010000001">
    <property type="protein sequence ID" value="MBS7809476.1"/>
    <property type="molecule type" value="Genomic_DNA"/>
</dbReference>
<proteinExistence type="predicted"/>
<feature type="chain" id="PRO_5047330325" evidence="1">
    <location>
        <begin position="24"/>
        <end position="260"/>
    </location>
</feature>
<comment type="caution">
    <text evidence="3">The sequence shown here is derived from an EMBL/GenBank/DDBJ whole genome shotgun (WGS) entry which is preliminary data.</text>
</comment>
<accession>A0ABS5Q795</accession>
<dbReference type="Pfam" id="PF14339">
    <property type="entry name" value="DUF4394"/>
    <property type="match status" value="1"/>
</dbReference>
<keyword evidence="4" id="KW-1185">Reference proteome</keyword>
<keyword evidence="1" id="KW-0732">Signal</keyword>
<evidence type="ECO:0000313" key="3">
    <source>
        <dbReference type="EMBL" id="MBS7809476.1"/>
    </source>
</evidence>
<dbReference type="InterPro" id="IPR025507">
    <property type="entry name" value="DUF4394"/>
</dbReference>
<reference evidence="3 4" key="1">
    <citation type="submission" date="2021-05" db="EMBL/GenBank/DDBJ databases">
        <title>Roseococcus sp. XZZS9, whole genome shotgun sequencing project.</title>
        <authorList>
            <person name="Zhao G."/>
            <person name="Shen L."/>
        </authorList>
    </citation>
    <scope>NUCLEOTIDE SEQUENCE [LARGE SCALE GENOMIC DNA]</scope>
    <source>
        <strain evidence="3 4">XZZS9</strain>
    </source>
</reference>
<dbReference type="SUPFAM" id="SSF63825">
    <property type="entry name" value="YWTD domain"/>
    <property type="match status" value="1"/>
</dbReference>
<feature type="signal peptide" evidence="1">
    <location>
        <begin position="1"/>
        <end position="23"/>
    </location>
</feature>
<dbReference type="Proteomes" id="UP000766336">
    <property type="component" value="Unassembled WGS sequence"/>
</dbReference>
<evidence type="ECO:0000259" key="2">
    <source>
        <dbReference type="Pfam" id="PF14339"/>
    </source>
</evidence>
<evidence type="ECO:0000256" key="1">
    <source>
        <dbReference type="SAM" id="SignalP"/>
    </source>
</evidence>